<evidence type="ECO:0000256" key="9">
    <source>
        <dbReference type="ARBA" id="ARBA00023242"/>
    </source>
</evidence>
<dbReference type="FunFam" id="3.30.50.10:FF:000018">
    <property type="entry name" value="GATA transcription factor"/>
    <property type="match status" value="1"/>
</dbReference>
<dbReference type="PANTHER" id="PTHR45658:SF92">
    <property type="entry name" value="GATA TRANSCRIPTION FACTOR 5"/>
    <property type="match status" value="1"/>
</dbReference>
<dbReference type="AlphaFoldDB" id="A0AAW1YH31"/>
<evidence type="ECO:0000256" key="8">
    <source>
        <dbReference type="ARBA" id="ARBA00023163"/>
    </source>
</evidence>
<dbReference type="EMBL" id="JBEDUW010000001">
    <property type="protein sequence ID" value="KAK9948469.1"/>
    <property type="molecule type" value="Genomic_DNA"/>
</dbReference>
<name>A0AAW1YH31_RUBAR</name>
<dbReference type="InterPro" id="IPR051140">
    <property type="entry name" value="GATA_TF"/>
</dbReference>
<keyword evidence="3 10" id="KW-0863">Zinc-finger</keyword>
<reference evidence="13 14" key="1">
    <citation type="journal article" date="2023" name="G3 (Bethesda)">
        <title>A chromosome-length genome assembly and annotation of blackberry (Rubus argutus, cv. 'Hillquist').</title>
        <authorList>
            <person name="Bruna T."/>
            <person name="Aryal R."/>
            <person name="Dudchenko O."/>
            <person name="Sargent D.J."/>
            <person name="Mead D."/>
            <person name="Buti M."/>
            <person name="Cavallini A."/>
            <person name="Hytonen T."/>
            <person name="Andres J."/>
            <person name="Pham M."/>
            <person name="Weisz D."/>
            <person name="Mascagni F."/>
            <person name="Usai G."/>
            <person name="Natali L."/>
            <person name="Bassil N."/>
            <person name="Fernandez G.E."/>
            <person name="Lomsadze A."/>
            <person name="Armour M."/>
            <person name="Olukolu B."/>
            <person name="Poorten T."/>
            <person name="Britton C."/>
            <person name="Davik J."/>
            <person name="Ashrafi H."/>
            <person name="Aiden E.L."/>
            <person name="Borodovsky M."/>
            <person name="Worthington M."/>
        </authorList>
    </citation>
    <scope>NUCLEOTIDE SEQUENCE [LARGE SCALE GENOMIC DNA]</scope>
    <source>
        <strain evidence="13">PI 553951</strain>
    </source>
</reference>
<keyword evidence="4" id="KW-0862">Zinc</keyword>
<sequence>MLYQTHHPSFLFQFHPPPPFTCSTSTPCPSSSATITTTTSLSSSSPPPSYPQVETSEMECVEAALKTSIRKEMAVKASPQAVFEDLWGLNGQSGVQNCEDFSVDDLLDFSNDDGFVELEDDEAPEPPQAQAQALEEDEEDDKGLVLAHKVSQEEKEISTPCSCLSDKNELGPEPTSELSVPADDLENLEWLSHFVEDSFSGFNSLSALPAGFVAVKPKNQTETRPEPEALKPCFKTPVPAKARSKRTRTGGRVWSLGSPSFTESSSSSSSSSSTSSCPSSPWLIYNTTQGPGVFGSTVEKPQKKPKRSVAEGGSSQPPRRCSHCGVQKTPQWRTGPNGAKTLCNACGVRYKSGRLVPEYRPACSPTFSSELHSNHHRKVMEIRRKKEVPPVSEPGLVTTPVVRSF</sequence>
<dbReference type="SUPFAM" id="SSF57716">
    <property type="entry name" value="Glucocorticoid receptor-like (DNA-binding domain)"/>
    <property type="match status" value="1"/>
</dbReference>
<dbReference type="GO" id="GO:0008270">
    <property type="term" value="F:zinc ion binding"/>
    <property type="evidence" value="ECO:0007669"/>
    <property type="project" value="UniProtKB-KW"/>
</dbReference>
<proteinExistence type="inferred from homology"/>
<dbReference type="Proteomes" id="UP001457282">
    <property type="component" value="Unassembled WGS sequence"/>
</dbReference>
<dbReference type="PROSITE" id="PS50114">
    <property type="entry name" value="GATA_ZN_FINGER_2"/>
    <property type="match status" value="1"/>
</dbReference>
<protein>
    <recommendedName>
        <fullName evidence="12">GATA-type domain-containing protein</fullName>
    </recommendedName>
</protein>
<keyword evidence="5" id="KW-0805">Transcription regulation</keyword>
<feature type="compositionally biased region" description="Low complexity" evidence="11">
    <location>
        <begin position="258"/>
        <end position="278"/>
    </location>
</feature>
<dbReference type="GO" id="GO:0030154">
    <property type="term" value="P:cell differentiation"/>
    <property type="evidence" value="ECO:0007669"/>
    <property type="project" value="TreeGrafter"/>
</dbReference>
<evidence type="ECO:0000256" key="4">
    <source>
        <dbReference type="ARBA" id="ARBA00022833"/>
    </source>
</evidence>
<evidence type="ECO:0000313" key="13">
    <source>
        <dbReference type="EMBL" id="KAK9948469.1"/>
    </source>
</evidence>
<dbReference type="GO" id="GO:0006355">
    <property type="term" value="P:regulation of DNA-templated transcription"/>
    <property type="evidence" value="ECO:0007669"/>
    <property type="project" value="InterPro"/>
</dbReference>
<feature type="region of interest" description="Disordered" evidence="11">
    <location>
        <begin position="218"/>
        <end position="278"/>
    </location>
</feature>
<comment type="caution">
    <text evidence="13">The sequence shown here is derived from an EMBL/GenBank/DDBJ whole genome shotgun (WGS) entry which is preliminary data.</text>
</comment>
<dbReference type="PANTHER" id="PTHR45658">
    <property type="entry name" value="GATA TRANSCRIPTION FACTOR"/>
    <property type="match status" value="1"/>
</dbReference>
<comment type="similarity">
    <text evidence="1">Belongs to the type IV zinc-finger family. Class A subfamily.</text>
</comment>
<evidence type="ECO:0000256" key="6">
    <source>
        <dbReference type="ARBA" id="ARBA00023125"/>
    </source>
</evidence>
<feature type="region of interest" description="Disordered" evidence="11">
    <location>
        <begin position="25"/>
        <end position="54"/>
    </location>
</feature>
<feature type="region of interest" description="Disordered" evidence="11">
    <location>
        <begin position="291"/>
        <end position="329"/>
    </location>
</feature>
<evidence type="ECO:0000256" key="2">
    <source>
        <dbReference type="ARBA" id="ARBA00022723"/>
    </source>
</evidence>
<dbReference type="CDD" id="cd00202">
    <property type="entry name" value="ZnF_GATA"/>
    <property type="match status" value="1"/>
</dbReference>
<evidence type="ECO:0000256" key="3">
    <source>
        <dbReference type="ARBA" id="ARBA00022771"/>
    </source>
</evidence>
<keyword evidence="8" id="KW-0804">Transcription</keyword>
<evidence type="ECO:0000256" key="10">
    <source>
        <dbReference type="PROSITE-ProRule" id="PRU00094"/>
    </source>
</evidence>
<dbReference type="GO" id="GO:0043565">
    <property type="term" value="F:sequence-specific DNA binding"/>
    <property type="evidence" value="ECO:0007669"/>
    <property type="project" value="InterPro"/>
</dbReference>
<gene>
    <name evidence="13" type="ORF">M0R45_004042</name>
</gene>
<accession>A0AAW1YH31</accession>
<evidence type="ECO:0000256" key="11">
    <source>
        <dbReference type="SAM" id="MobiDB-lite"/>
    </source>
</evidence>
<evidence type="ECO:0000313" key="14">
    <source>
        <dbReference type="Proteomes" id="UP001457282"/>
    </source>
</evidence>
<dbReference type="InterPro" id="IPR000679">
    <property type="entry name" value="Znf_GATA"/>
</dbReference>
<dbReference type="GO" id="GO:0005634">
    <property type="term" value="C:nucleus"/>
    <property type="evidence" value="ECO:0007669"/>
    <property type="project" value="TreeGrafter"/>
</dbReference>
<evidence type="ECO:0000256" key="1">
    <source>
        <dbReference type="ARBA" id="ARBA00005694"/>
    </source>
</evidence>
<feature type="compositionally biased region" description="Low complexity" evidence="11">
    <location>
        <begin position="25"/>
        <end position="44"/>
    </location>
</feature>
<feature type="region of interest" description="Disordered" evidence="11">
    <location>
        <begin position="149"/>
        <end position="180"/>
    </location>
</feature>
<keyword evidence="6" id="KW-0238">DNA-binding</keyword>
<keyword evidence="2" id="KW-0479">Metal-binding</keyword>
<dbReference type="Gene3D" id="3.30.50.10">
    <property type="entry name" value="Erythroid Transcription Factor GATA-1, subunit A"/>
    <property type="match status" value="1"/>
</dbReference>
<dbReference type="PROSITE" id="PS00344">
    <property type="entry name" value="GATA_ZN_FINGER_1"/>
    <property type="match status" value="1"/>
</dbReference>
<evidence type="ECO:0000256" key="7">
    <source>
        <dbReference type="ARBA" id="ARBA00023159"/>
    </source>
</evidence>
<dbReference type="Pfam" id="PF00320">
    <property type="entry name" value="GATA"/>
    <property type="match status" value="1"/>
</dbReference>
<dbReference type="InterPro" id="IPR013088">
    <property type="entry name" value="Znf_NHR/GATA"/>
</dbReference>
<dbReference type="SMART" id="SM00401">
    <property type="entry name" value="ZnF_GATA"/>
    <property type="match status" value="1"/>
</dbReference>
<evidence type="ECO:0000259" key="12">
    <source>
        <dbReference type="PROSITE" id="PS50114"/>
    </source>
</evidence>
<evidence type="ECO:0000256" key="5">
    <source>
        <dbReference type="ARBA" id="ARBA00023015"/>
    </source>
</evidence>
<organism evidence="13 14">
    <name type="scientific">Rubus argutus</name>
    <name type="common">Southern blackberry</name>
    <dbReference type="NCBI Taxonomy" id="59490"/>
    <lineage>
        <taxon>Eukaryota</taxon>
        <taxon>Viridiplantae</taxon>
        <taxon>Streptophyta</taxon>
        <taxon>Embryophyta</taxon>
        <taxon>Tracheophyta</taxon>
        <taxon>Spermatophyta</taxon>
        <taxon>Magnoliopsida</taxon>
        <taxon>eudicotyledons</taxon>
        <taxon>Gunneridae</taxon>
        <taxon>Pentapetalae</taxon>
        <taxon>rosids</taxon>
        <taxon>fabids</taxon>
        <taxon>Rosales</taxon>
        <taxon>Rosaceae</taxon>
        <taxon>Rosoideae</taxon>
        <taxon>Rosoideae incertae sedis</taxon>
        <taxon>Rubus</taxon>
    </lineage>
</organism>
<keyword evidence="7" id="KW-0010">Activator</keyword>
<feature type="compositionally biased region" description="Basic and acidic residues" evidence="11">
    <location>
        <begin position="219"/>
        <end position="229"/>
    </location>
</feature>
<keyword evidence="14" id="KW-1185">Reference proteome</keyword>
<feature type="domain" description="GATA-type" evidence="12">
    <location>
        <begin position="315"/>
        <end position="351"/>
    </location>
</feature>
<keyword evidence="9" id="KW-0539">Nucleus</keyword>